<name>A0A654B045_BACMY</name>
<dbReference type="Proteomes" id="UP000437562">
    <property type="component" value="Unassembled WGS sequence"/>
</dbReference>
<reference evidence="1 2" key="1">
    <citation type="submission" date="2019-10" db="EMBL/GenBank/DDBJ databases">
        <authorList>
            <person name="Karimi E."/>
        </authorList>
    </citation>
    <scope>NUCLEOTIDE SEQUENCE [LARGE SCALE GENOMIC DNA]</scope>
    <source>
        <strain evidence="1">Bacillus sp. 71</strain>
    </source>
</reference>
<evidence type="ECO:0000313" key="1">
    <source>
        <dbReference type="EMBL" id="VXC73418.1"/>
    </source>
</evidence>
<sequence length="39" mass="4427">MGKTENLFDLVCACILPRVMTINVAINNNIKVHKNKQNE</sequence>
<organism evidence="1 2">
    <name type="scientific">Bacillus mycoides</name>
    <dbReference type="NCBI Taxonomy" id="1405"/>
    <lineage>
        <taxon>Bacteria</taxon>
        <taxon>Bacillati</taxon>
        <taxon>Bacillota</taxon>
        <taxon>Bacilli</taxon>
        <taxon>Bacillales</taxon>
        <taxon>Bacillaceae</taxon>
        <taxon>Bacillus</taxon>
        <taxon>Bacillus cereus group</taxon>
    </lineage>
</organism>
<protein>
    <submittedName>
        <fullName evidence="1">Uncharacterized protein</fullName>
    </submittedName>
</protein>
<proteinExistence type="predicted"/>
<accession>A0A654B045</accession>
<gene>
    <name evidence="1" type="ORF">BACI71_70088</name>
</gene>
<evidence type="ECO:0000313" key="2">
    <source>
        <dbReference type="Proteomes" id="UP000437562"/>
    </source>
</evidence>
<dbReference type="EMBL" id="CABWMC010000032">
    <property type="protein sequence ID" value="VXC73418.1"/>
    <property type="molecule type" value="Genomic_DNA"/>
</dbReference>
<dbReference type="AlphaFoldDB" id="A0A654B045"/>